<keyword evidence="3" id="KW-0238">DNA-binding</keyword>
<dbReference type="InterPro" id="IPR005119">
    <property type="entry name" value="LysR_subst-bd"/>
</dbReference>
<dbReference type="RefSeq" id="WP_090807532.1">
    <property type="nucleotide sequence ID" value="NZ_FNKX01000002.1"/>
</dbReference>
<dbReference type="InterPro" id="IPR000847">
    <property type="entry name" value="LysR_HTH_N"/>
</dbReference>
<accession>A0A1H1JHG5</accession>
<dbReference type="InterPro" id="IPR058163">
    <property type="entry name" value="LysR-type_TF_proteobact-type"/>
</dbReference>
<comment type="similarity">
    <text evidence="1">Belongs to the LysR transcriptional regulatory family.</text>
</comment>
<evidence type="ECO:0000256" key="3">
    <source>
        <dbReference type="ARBA" id="ARBA00023125"/>
    </source>
</evidence>
<dbReference type="PANTHER" id="PTHR30537">
    <property type="entry name" value="HTH-TYPE TRANSCRIPTIONAL REGULATOR"/>
    <property type="match status" value="1"/>
</dbReference>
<dbReference type="EMBL" id="FNKX01000002">
    <property type="protein sequence ID" value="SDR49481.1"/>
    <property type="molecule type" value="Genomic_DNA"/>
</dbReference>
<reference evidence="7" key="1">
    <citation type="submission" date="2016-10" db="EMBL/GenBank/DDBJ databases">
        <authorList>
            <person name="Varghese N."/>
            <person name="Submissions S."/>
        </authorList>
    </citation>
    <scope>NUCLEOTIDE SEQUENCE [LARGE SCALE GENOMIC DNA]</scope>
    <source>
        <strain evidence="7">DUS833</strain>
    </source>
</reference>
<dbReference type="Gene3D" id="3.40.190.290">
    <property type="match status" value="1"/>
</dbReference>
<dbReference type="InterPro" id="IPR036390">
    <property type="entry name" value="WH_DNA-bd_sf"/>
</dbReference>
<dbReference type="GO" id="GO:0003700">
    <property type="term" value="F:DNA-binding transcription factor activity"/>
    <property type="evidence" value="ECO:0007669"/>
    <property type="project" value="InterPro"/>
</dbReference>
<dbReference type="Pfam" id="PF03466">
    <property type="entry name" value="LysR_substrate"/>
    <property type="match status" value="1"/>
</dbReference>
<dbReference type="GO" id="GO:0006351">
    <property type="term" value="P:DNA-templated transcription"/>
    <property type="evidence" value="ECO:0007669"/>
    <property type="project" value="TreeGrafter"/>
</dbReference>
<name>A0A1H1JHG5_9BURK</name>
<dbReference type="SUPFAM" id="SSF53850">
    <property type="entry name" value="Periplasmic binding protein-like II"/>
    <property type="match status" value="1"/>
</dbReference>
<protein>
    <submittedName>
        <fullName evidence="6">Transcriptional regulator, LysR family</fullName>
    </submittedName>
</protein>
<gene>
    <name evidence="6" type="ORF">SAMN05445850_4869</name>
</gene>
<dbReference type="PROSITE" id="PS50931">
    <property type="entry name" value="HTH_LYSR"/>
    <property type="match status" value="1"/>
</dbReference>
<sequence>MSKENWDDLRVVLAASRTGNFGEAARLLSVNESTVVRRIAQVEERLAARLFDRVKGKLTLTDAGLEIASLAERIEIEVQSSTRTISGADVRVAGTVRVTSVPILTNRILIPALPNLLGQHPDLNVELVAEARSLSLTKREADIAIRLARPRDEVSVVARKLGDLPYGVYLREGAAEDTLRWLTYDDRMNDLPQAEWMAKTIGLGQGSAGQVMVNDAEALLACVQEGLGKTLLPVAVGESIGGLVRATQFPCDLTREIWLLVHPDLRKLNRVRTVIDWAAATVNALASRHAAGC</sequence>
<evidence type="ECO:0000256" key="4">
    <source>
        <dbReference type="ARBA" id="ARBA00023163"/>
    </source>
</evidence>
<dbReference type="InterPro" id="IPR036388">
    <property type="entry name" value="WH-like_DNA-bd_sf"/>
</dbReference>
<dbReference type="SUPFAM" id="SSF46785">
    <property type="entry name" value="Winged helix' DNA-binding domain"/>
    <property type="match status" value="1"/>
</dbReference>
<dbReference type="Proteomes" id="UP000199365">
    <property type="component" value="Unassembled WGS sequence"/>
</dbReference>
<organism evidence="6 7">
    <name type="scientific">Paraburkholderia tuberum</name>
    <dbReference type="NCBI Taxonomy" id="157910"/>
    <lineage>
        <taxon>Bacteria</taxon>
        <taxon>Pseudomonadati</taxon>
        <taxon>Pseudomonadota</taxon>
        <taxon>Betaproteobacteria</taxon>
        <taxon>Burkholderiales</taxon>
        <taxon>Burkholderiaceae</taxon>
        <taxon>Paraburkholderia</taxon>
    </lineage>
</organism>
<evidence type="ECO:0000259" key="5">
    <source>
        <dbReference type="PROSITE" id="PS50931"/>
    </source>
</evidence>
<keyword evidence="4" id="KW-0804">Transcription</keyword>
<dbReference type="Pfam" id="PF00126">
    <property type="entry name" value="HTH_1"/>
    <property type="match status" value="1"/>
</dbReference>
<dbReference type="AlphaFoldDB" id="A0A1H1JHG5"/>
<keyword evidence="2" id="KW-0805">Transcription regulation</keyword>
<evidence type="ECO:0000313" key="7">
    <source>
        <dbReference type="Proteomes" id="UP000199365"/>
    </source>
</evidence>
<evidence type="ECO:0000313" key="6">
    <source>
        <dbReference type="EMBL" id="SDR49481.1"/>
    </source>
</evidence>
<evidence type="ECO:0000256" key="1">
    <source>
        <dbReference type="ARBA" id="ARBA00009437"/>
    </source>
</evidence>
<feature type="domain" description="HTH lysR-type" evidence="5">
    <location>
        <begin position="4"/>
        <end position="61"/>
    </location>
</feature>
<keyword evidence="7" id="KW-1185">Reference proteome</keyword>
<dbReference type="PANTHER" id="PTHR30537:SF3">
    <property type="entry name" value="TRANSCRIPTIONAL REGULATORY PROTEIN"/>
    <property type="match status" value="1"/>
</dbReference>
<dbReference type="Gene3D" id="1.10.10.10">
    <property type="entry name" value="Winged helix-like DNA-binding domain superfamily/Winged helix DNA-binding domain"/>
    <property type="match status" value="1"/>
</dbReference>
<evidence type="ECO:0000256" key="2">
    <source>
        <dbReference type="ARBA" id="ARBA00023015"/>
    </source>
</evidence>
<proteinExistence type="inferred from homology"/>
<dbReference type="GO" id="GO:0043565">
    <property type="term" value="F:sequence-specific DNA binding"/>
    <property type="evidence" value="ECO:0007669"/>
    <property type="project" value="TreeGrafter"/>
</dbReference>
<dbReference type="STRING" id="157910.SAMN05445850_4869"/>